<dbReference type="InterPro" id="IPR015424">
    <property type="entry name" value="PyrdxlP-dep_Trfase"/>
</dbReference>
<evidence type="ECO:0000256" key="7">
    <source>
        <dbReference type="RuleBase" id="RU004504"/>
    </source>
</evidence>
<dbReference type="STRING" id="1618436.UV59_C0024G0013"/>
<sequence length="406" mass="45261">MFNPQRIKADFPIFKNLPQLIYLDSAASSFKPQLVLDKLNEYYTNYPVNISRGIYKLSEKATQEYEGARKKVAQFINAETSEEIIFTRNTTESINLVMYAWGMPNIKKGDEIVITIMEHHANFVTWQQLCKFTGARLKIAKLRKDYTLDTDDLLSKITPLTKLVAFTHVSNVLGTINPVAALIKQIKARNPHCLILVDGAQAIPHLPVDIAELGCDFYVFSSHKMLGPTGTGVLWGRYELLDQLKPFQYGGEMIQAVYRDRTEFQPPPHKFEAGTPDIAGVIGLGAAVDYLNQLGMQAVRMHEQEMVAYGSEQLAQVKGLHIIGPTDPKIRGGVLTFTIDKIHAHDIAQVLDSNNICIRSGHHCAMPLHIELGLVATARASVHVFTSKSDIDALMAGLMKVKKLFS</sequence>
<dbReference type="PROSITE" id="PS00595">
    <property type="entry name" value="AA_TRANSFER_CLASS_5"/>
    <property type="match status" value="1"/>
</dbReference>
<dbReference type="AlphaFoldDB" id="A0A0G1CFB3"/>
<dbReference type="EMBL" id="LCFB01000024">
    <property type="protein sequence ID" value="KKS84217.1"/>
    <property type="molecule type" value="Genomic_DNA"/>
</dbReference>
<dbReference type="InterPro" id="IPR015422">
    <property type="entry name" value="PyrdxlP-dep_Trfase_small"/>
</dbReference>
<keyword evidence="5 8" id="KW-0663">Pyridoxal phosphate</keyword>
<dbReference type="InterPro" id="IPR015421">
    <property type="entry name" value="PyrdxlP-dep_Trfase_major"/>
</dbReference>
<dbReference type="EC" id="2.8.1.7" evidence="3 8"/>
<evidence type="ECO:0000259" key="9">
    <source>
        <dbReference type="Pfam" id="PF00266"/>
    </source>
</evidence>
<dbReference type="InterPro" id="IPR020578">
    <property type="entry name" value="Aminotrans_V_PyrdxlP_BS"/>
</dbReference>
<dbReference type="Proteomes" id="UP000034543">
    <property type="component" value="Unassembled WGS sequence"/>
</dbReference>
<comment type="catalytic activity">
    <reaction evidence="6 8">
        <text>(sulfur carrier)-H + L-cysteine = (sulfur carrier)-SH + L-alanine</text>
        <dbReference type="Rhea" id="RHEA:43892"/>
        <dbReference type="Rhea" id="RHEA-COMP:14737"/>
        <dbReference type="Rhea" id="RHEA-COMP:14739"/>
        <dbReference type="ChEBI" id="CHEBI:29917"/>
        <dbReference type="ChEBI" id="CHEBI:35235"/>
        <dbReference type="ChEBI" id="CHEBI:57972"/>
        <dbReference type="ChEBI" id="CHEBI:64428"/>
        <dbReference type="EC" id="2.8.1.7"/>
    </reaction>
</comment>
<evidence type="ECO:0000256" key="6">
    <source>
        <dbReference type="ARBA" id="ARBA00050776"/>
    </source>
</evidence>
<dbReference type="Gene3D" id="3.90.1150.10">
    <property type="entry name" value="Aspartate Aminotransferase, domain 1"/>
    <property type="match status" value="1"/>
</dbReference>
<evidence type="ECO:0000313" key="11">
    <source>
        <dbReference type="Proteomes" id="UP000034543"/>
    </source>
</evidence>
<feature type="domain" description="Aminotransferase class V" evidence="9">
    <location>
        <begin position="21"/>
        <end position="394"/>
    </location>
</feature>
<gene>
    <name evidence="10" type="ORF">UV59_C0024G0013</name>
</gene>
<organism evidence="10 11">
    <name type="scientific">Candidatus Gottesmanbacteria bacterium GW2011_GWA1_43_11</name>
    <dbReference type="NCBI Taxonomy" id="1618436"/>
    <lineage>
        <taxon>Bacteria</taxon>
        <taxon>Candidatus Gottesmaniibacteriota</taxon>
    </lineage>
</organism>
<dbReference type="GO" id="GO:0030170">
    <property type="term" value="F:pyridoxal phosphate binding"/>
    <property type="evidence" value="ECO:0007669"/>
    <property type="project" value="UniProtKB-UniRule"/>
</dbReference>
<dbReference type="PANTHER" id="PTHR43586">
    <property type="entry name" value="CYSTEINE DESULFURASE"/>
    <property type="match status" value="1"/>
</dbReference>
<evidence type="ECO:0000256" key="2">
    <source>
        <dbReference type="ARBA" id="ARBA00010447"/>
    </source>
</evidence>
<comment type="function">
    <text evidence="8">Catalyzes the removal of elemental sulfur and selenium atoms from L-cysteine, L-cystine, L-selenocysteine, and L-selenocystine to produce L-alanine.</text>
</comment>
<evidence type="ECO:0000256" key="4">
    <source>
        <dbReference type="ARBA" id="ARBA00022679"/>
    </source>
</evidence>
<evidence type="ECO:0000256" key="5">
    <source>
        <dbReference type="ARBA" id="ARBA00022898"/>
    </source>
</evidence>
<dbReference type="InterPro" id="IPR000192">
    <property type="entry name" value="Aminotrans_V_dom"/>
</dbReference>
<dbReference type="Gene3D" id="3.40.640.10">
    <property type="entry name" value="Type I PLP-dependent aspartate aminotransferase-like (Major domain)"/>
    <property type="match status" value="1"/>
</dbReference>
<dbReference type="GO" id="GO:0031071">
    <property type="term" value="F:cysteine desulfurase activity"/>
    <property type="evidence" value="ECO:0007669"/>
    <property type="project" value="UniProtKB-UniRule"/>
</dbReference>
<dbReference type="InterPro" id="IPR010970">
    <property type="entry name" value="Cys_dSase_SufS"/>
</dbReference>
<keyword evidence="4 8" id="KW-0808">Transferase</keyword>
<evidence type="ECO:0000256" key="1">
    <source>
        <dbReference type="ARBA" id="ARBA00001933"/>
    </source>
</evidence>
<evidence type="ECO:0000313" key="10">
    <source>
        <dbReference type="EMBL" id="KKS84217.1"/>
    </source>
</evidence>
<proteinExistence type="inferred from homology"/>
<evidence type="ECO:0000256" key="3">
    <source>
        <dbReference type="ARBA" id="ARBA00012239"/>
    </source>
</evidence>
<dbReference type="GO" id="GO:0006534">
    <property type="term" value="P:cysteine metabolic process"/>
    <property type="evidence" value="ECO:0007669"/>
    <property type="project" value="UniProtKB-UniRule"/>
</dbReference>
<dbReference type="Pfam" id="PF00266">
    <property type="entry name" value="Aminotran_5"/>
    <property type="match status" value="1"/>
</dbReference>
<comment type="caution">
    <text evidence="10">The sequence shown here is derived from an EMBL/GenBank/DDBJ whole genome shotgun (WGS) entry which is preliminary data.</text>
</comment>
<evidence type="ECO:0000256" key="8">
    <source>
        <dbReference type="RuleBase" id="RU004506"/>
    </source>
</evidence>
<dbReference type="PANTHER" id="PTHR43586:SF8">
    <property type="entry name" value="CYSTEINE DESULFURASE 1, CHLOROPLASTIC"/>
    <property type="match status" value="1"/>
</dbReference>
<accession>A0A0G1CFB3</accession>
<comment type="similarity">
    <text evidence="2 8">Belongs to the class-V pyridoxal-phosphate-dependent aminotransferase family. Csd subfamily.</text>
</comment>
<dbReference type="PATRIC" id="fig|1618436.3.peg.1117"/>
<name>A0A0G1CFB3_9BACT</name>
<comment type="cofactor">
    <cofactor evidence="1 7">
        <name>pyridoxal 5'-phosphate</name>
        <dbReference type="ChEBI" id="CHEBI:597326"/>
    </cofactor>
</comment>
<reference evidence="10 11" key="1">
    <citation type="journal article" date="2015" name="Nature">
        <title>rRNA introns, odd ribosomes, and small enigmatic genomes across a large radiation of phyla.</title>
        <authorList>
            <person name="Brown C.T."/>
            <person name="Hug L.A."/>
            <person name="Thomas B.C."/>
            <person name="Sharon I."/>
            <person name="Castelle C.J."/>
            <person name="Singh A."/>
            <person name="Wilkins M.J."/>
            <person name="Williams K.H."/>
            <person name="Banfield J.F."/>
        </authorList>
    </citation>
    <scope>NUCLEOTIDE SEQUENCE [LARGE SCALE GENOMIC DNA]</scope>
</reference>
<dbReference type="CDD" id="cd06453">
    <property type="entry name" value="SufS_like"/>
    <property type="match status" value="1"/>
</dbReference>
<dbReference type="NCBIfam" id="TIGR01979">
    <property type="entry name" value="sufS"/>
    <property type="match status" value="1"/>
</dbReference>
<protein>
    <recommendedName>
        <fullName evidence="3 8">Cysteine desulfurase</fullName>
        <ecNumber evidence="3 8">2.8.1.7</ecNumber>
    </recommendedName>
</protein>
<dbReference type="SUPFAM" id="SSF53383">
    <property type="entry name" value="PLP-dependent transferases"/>
    <property type="match status" value="1"/>
</dbReference>